<reference evidence="2" key="1">
    <citation type="submission" date="2016-10" db="EMBL/GenBank/DDBJ databases">
        <authorList>
            <person name="Varghese N."/>
            <person name="Submissions S."/>
        </authorList>
    </citation>
    <scope>NUCLEOTIDE SEQUENCE [LARGE SCALE GENOMIC DNA]</scope>
    <source>
        <strain evidence="2">B4,CECT 8067,JCM 17497</strain>
    </source>
</reference>
<evidence type="ECO:0000313" key="1">
    <source>
        <dbReference type="EMBL" id="SDL05877.1"/>
    </source>
</evidence>
<sequence>MLLPLAAMISTTSPTDSFAPEALTHPSHMFEPRFTVGSPRLSARHGNCMIGPKW</sequence>
<dbReference type="EMBL" id="FNFE01000010">
    <property type="protein sequence ID" value="SDL05877.1"/>
    <property type="molecule type" value="Genomic_DNA"/>
</dbReference>
<gene>
    <name evidence="1" type="ORF">SAMN04515672_0070</name>
</gene>
<keyword evidence="2" id="KW-1185">Reference proteome</keyword>
<evidence type="ECO:0000313" key="2">
    <source>
        <dbReference type="Proteomes" id="UP000198882"/>
    </source>
</evidence>
<proteinExistence type="predicted"/>
<organism evidence="1 2">
    <name type="scientific">Natronorubrum texcoconense</name>
    <dbReference type="NCBI Taxonomy" id="1095776"/>
    <lineage>
        <taxon>Archaea</taxon>
        <taxon>Methanobacteriati</taxon>
        <taxon>Methanobacteriota</taxon>
        <taxon>Stenosarchaea group</taxon>
        <taxon>Halobacteria</taxon>
        <taxon>Halobacteriales</taxon>
        <taxon>Natrialbaceae</taxon>
        <taxon>Natronorubrum</taxon>
    </lineage>
</organism>
<protein>
    <submittedName>
        <fullName evidence="1">Uncharacterized protein</fullName>
    </submittedName>
</protein>
<dbReference type="AlphaFoldDB" id="A0A1G9GYY8"/>
<accession>A0A1G9GYY8</accession>
<name>A0A1G9GYY8_9EURY</name>
<dbReference type="Proteomes" id="UP000198882">
    <property type="component" value="Unassembled WGS sequence"/>
</dbReference>